<dbReference type="RefSeq" id="WP_073073703.1">
    <property type="nucleotide sequence ID" value="NZ_FQXN01000006.1"/>
</dbReference>
<dbReference type="OrthoDB" id="40767at2"/>
<sequence length="387" mass="44584">MIKKALEILTKENPFYAYLLLGVQLKNDNNVRNMSLKFSKNGDIIFLYNDKINKKPLWFLKAIILHELMHIINQHFRIKPKNSREKKIWDLAMDAAINQFIPELDARSIPLNLLIEEGHGVDNEVMFAGPPPFMINATAEEYFEWMMKEFEKKGDFDIESLPDSLDDHSNMFDSDIPVEMIIELTQNKVGKAFNLFGKTLETGVKQMISLSLQKSTIDWQTLIRRFAGVTIKGEKYLTPLKPNRRYENQPGWRYEYKSKLAVIMDTSASIIEEELNQFISEIEKISKYDVDITLIQVDESVTLVTDYKSGKWKDLEIYGGGETNLQPAVDLVQSQTRVEGIIIFTDGHVDVPAVKRRVLFVLSSKHNPEFIEDAIKIYGKNSVVILK</sequence>
<dbReference type="Proteomes" id="UP000242592">
    <property type="component" value="Unassembled WGS sequence"/>
</dbReference>
<reference evidence="4" key="1">
    <citation type="submission" date="2016-11" db="EMBL/GenBank/DDBJ databases">
        <authorList>
            <person name="Varghese N."/>
            <person name="Submissions S."/>
        </authorList>
    </citation>
    <scope>NUCLEOTIDE SEQUENCE [LARGE SCALE GENOMIC DNA]</scope>
    <source>
        <strain evidence="4">DSM 15807</strain>
    </source>
</reference>
<dbReference type="InterPro" id="IPR018698">
    <property type="entry name" value="VWA-like_dom"/>
</dbReference>
<evidence type="ECO:0000313" key="3">
    <source>
        <dbReference type="EMBL" id="SHH54495.1"/>
    </source>
</evidence>
<dbReference type="InterPro" id="IPR025154">
    <property type="entry name" value="Put_metallopeptidase_dom"/>
</dbReference>
<dbReference type="SUPFAM" id="SSF53300">
    <property type="entry name" value="vWA-like"/>
    <property type="match status" value="1"/>
</dbReference>
<proteinExistence type="predicted"/>
<dbReference type="STRING" id="1123380.SAMN02745199_1487"/>
<dbReference type="PANTHER" id="PTHR38730:SF1">
    <property type="entry name" value="SLL7028 PROTEIN"/>
    <property type="match status" value="1"/>
</dbReference>
<accession>A0A1M5TUK0</accession>
<evidence type="ECO:0000259" key="2">
    <source>
        <dbReference type="Pfam" id="PF13203"/>
    </source>
</evidence>
<organism evidence="3 4">
    <name type="scientific">Thermosipho atlanticus DSM 15807</name>
    <dbReference type="NCBI Taxonomy" id="1123380"/>
    <lineage>
        <taxon>Bacteria</taxon>
        <taxon>Thermotogati</taxon>
        <taxon>Thermotogota</taxon>
        <taxon>Thermotogae</taxon>
        <taxon>Thermotogales</taxon>
        <taxon>Fervidobacteriaceae</taxon>
        <taxon>Thermosipho</taxon>
    </lineage>
</organism>
<feature type="domain" description="VWA-like" evidence="1">
    <location>
        <begin position="260"/>
        <end position="365"/>
    </location>
</feature>
<evidence type="ECO:0000259" key="1">
    <source>
        <dbReference type="Pfam" id="PF09967"/>
    </source>
</evidence>
<protein>
    <submittedName>
        <fullName evidence="3">Predicted metal-dependent peptidase</fullName>
    </submittedName>
</protein>
<dbReference type="Pfam" id="PF13203">
    <property type="entry name" value="DUF2201_N"/>
    <property type="match status" value="1"/>
</dbReference>
<dbReference type="Pfam" id="PF09967">
    <property type="entry name" value="DUF2201"/>
    <property type="match status" value="1"/>
</dbReference>
<dbReference type="PANTHER" id="PTHR38730">
    <property type="entry name" value="SLL7028 PROTEIN"/>
    <property type="match status" value="1"/>
</dbReference>
<evidence type="ECO:0000313" key="4">
    <source>
        <dbReference type="Proteomes" id="UP000242592"/>
    </source>
</evidence>
<name>A0A1M5TUK0_9BACT</name>
<feature type="domain" description="Putative metallopeptidase" evidence="2">
    <location>
        <begin position="3"/>
        <end position="113"/>
    </location>
</feature>
<dbReference type="InterPro" id="IPR036465">
    <property type="entry name" value="vWFA_dom_sf"/>
</dbReference>
<dbReference type="AlphaFoldDB" id="A0A1M5TUK0"/>
<dbReference type="EMBL" id="FQXN01000006">
    <property type="protein sequence ID" value="SHH54495.1"/>
    <property type="molecule type" value="Genomic_DNA"/>
</dbReference>
<keyword evidence="4" id="KW-1185">Reference proteome</keyword>
<gene>
    <name evidence="3" type="ORF">SAMN02745199_1487</name>
</gene>